<evidence type="ECO:0000313" key="1">
    <source>
        <dbReference type="EMBL" id="RTN27453.1"/>
    </source>
</evidence>
<accession>A0ABY0AZ96</accession>
<name>A0ABY0AZ96_9ENTR</name>
<evidence type="ECO:0000313" key="2">
    <source>
        <dbReference type="Proteomes" id="UP000278241"/>
    </source>
</evidence>
<proteinExistence type="predicted"/>
<organism evidence="1 2">
    <name type="scientific">Enterobacter quasimori</name>
    <dbReference type="NCBI Taxonomy" id="2838947"/>
    <lineage>
        <taxon>Bacteria</taxon>
        <taxon>Pseudomonadati</taxon>
        <taxon>Pseudomonadota</taxon>
        <taxon>Gammaproteobacteria</taxon>
        <taxon>Enterobacterales</taxon>
        <taxon>Enterobacteriaceae</taxon>
        <taxon>Enterobacter</taxon>
    </lineage>
</organism>
<keyword evidence="2" id="KW-1185">Reference proteome</keyword>
<reference evidence="1 2" key="1">
    <citation type="submission" date="2018-12" db="EMBL/GenBank/DDBJ databases">
        <title>The Batch Genome Submission of Enterobacter spp. strains.</title>
        <authorList>
            <person name="Wei L."/>
            <person name="Wu W."/>
            <person name="Lin J."/>
            <person name="Zhang X."/>
            <person name="Feng Y."/>
            <person name="Zong Z."/>
        </authorList>
    </citation>
    <scope>NUCLEOTIDE SEQUENCE [LARGE SCALE GENOMIC DNA]</scope>
    <source>
        <strain evidence="1 2">WCHEM090044</strain>
    </source>
</reference>
<dbReference type="EMBL" id="RXRX01000001">
    <property type="protein sequence ID" value="RTN27453.1"/>
    <property type="molecule type" value="Genomic_DNA"/>
</dbReference>
<gene>
    <name evidence="1" type="ORF">EKN94_01375</name>
</gene>
<protein>
    <recommendedName>
        <fullName evidence="3">Alpha/beta hydrolase</fullName>
    </recommendedName>
</protein>
<evidence type="ECO:0008006" key="3">
    <source>
        <dbReference type="Google" id="ProtNLM"/>
    </source>
</evidence>
<dbReference type="InterPro" id="IPR029058">
    <property type="entry name" value="AB_hydrolase_fold"/>
</dbReference>
<comment type="caution">
    <text evidence="1">The sequence shown here is derived from an EMBL/GenBank/DDBJ whole genome shotgun (WGS) entry which is preliminary data.</text>
</comment>
<dbReference type="SUPFAM" id="SSF53474">
    <property type="entry name" value="alpha/beta-Hydrolases"/>
    <property type="match status" value="1"/>
</dbReference>
<dbReference type="Proteomes" id="UP000278241">
    <property type="component" value="Unassembled WGS sequence"/>
</dbReference>
<sequence length="481" mass="52986">MAPYEKKLELNDSTTRSFHSMLYYPSGIALHSPGYIIGVEKSPKGIIGGPSEIKSLTKYNIKSMFISHIIKNDFNIINEKSVTPYITSNYCFVYNSYISKELVDKSSVDIAKISGWNACDISSSIKDASDAKLYSFYKNSDVGLTALKSNLKHDLKSGAYSHILIIVMGWNTSQSDAIRNFNDITGNIITASLEQQDDVKENPSSSTSNMLIPRVRVINSSEKNNLHFRPLVIGITWPSYWSTRLDNFASYPNKANDADELGLIWLNKIINQTIPESISESGIKLPVIAIGHSFGARAMTRALFSSPLIKNDTTVSSPVDLAVSLQGAMSINRFFPGLSEEGAPYRDYMRLGNTKLVLTASKFDSAVKFAKWTDPAGAVKSYVKACTQPVYSGTFHCMTASDTSATEKKGKFSLCNRGDTSEKCANPLNGINGARVIDYIDTSNGITQFNSFGTGGDAHSDIYRLPMGRLLWRLIQAYAMK</sequence>